<proteinExistence type="predicted"/>
<feature type="compositionally biased region" description="Polar residues" evidence="1">
    <location>
        <begin position="431"/>
        <end position="443"/>
    </location>
</feature>
<feature type="region of interest" description="Disordered" evidence="1">
    <location>
        <begin position="316"/>
        <end position="340"/>
    </location>
</feature>
<name>A0A8H7SAG5_9FUNG</name>
<feature type="compositionally biased region" description="Low complexity" evidence="1">
    <location>
        <begin position="413"/>
        <end position="430"/>
    </location>
</feature>
<feature type="compositionally biased region" description="Acidic residues" evidence="1">
    <location>
        <begin position="326"/>
        <end position="340"/>
    </location>
</feature>
<dbReference type="SUPFAM" id="SSF52113">
    <property type="entry name" value="BRCT domain"/>
    <property type="match status" value="1"/>
</dbReference>
<feature type="compositionally biased region" description="Polar residues" evidence="1">
    <location>
        <begin position="223"/>
        <end position="232"/>
    </location>
</feature>
<gene>
    <name evidence="2" type="ORF">INT45_003275</name>
</gene>
<dbReference type="EMBL" id="JAEPRB010000033">
    <property type="protein sequence ID" value="KAG2225075.1"/>
    <property type="molecule type" value="Genomic_DNA"/>
</dbReference>
<feature type="region of interest" description="Disordered" evidence="1">
    <location>
        <begin position="396"/>
        <end position="468"/>
    </location>
</feature>
<evidence type="ECO:0008006" key="4">
    <source>
        <dbReference type="Google" id="ProtNLM"/>
    </source>
</evidence>
<evidence type="ECO:0000313" key="3">
    <source>
        <dbReference type="Proteomes" id="UP000646827"/>
    </source>
</evidence>
<organism evidence="2 3">
    <name type="scientific">Circinella minor</name>
    <dbReference type="NCBI Taxonomy" id="1195481"/>
    <lineage>
        <taxon>Eukaryota</taxon>
        <taxon>Fungi</taxon>
        <taxon>Fungi incertae sedis</taxon>
        <taxon>Mucoromycota</taxon>
        <taxon>Mucoromycotina</taxon>
        <taxon>Mucoromycetes</taxon>
        <taxon>Mucorales</taxon>
        <taxon>Lichtheimiaceae</taxon>
        <taxon>Circinella</taxon>
    </lineage>
</organism>
<dbReference type="Gene3D" id="3.40.50.10190">
    <property type="entry name" value="BRCT domain"/>
    <property type="match status" value="1"/>
</dbReference>
<feature type="region of interest" description="Disordered" evidence="1">
    <location>
        <begin position="211"/>
        <end position="301"/>
    </location>
</feature>
<reference evidence="2 3" key="1">
    <citation type="submission" date="2020-12" db="EMBL/GenBank/DDBJ databases">
        <title>Metabolic potential, ecology and presence of endohyphal bacteria is reflected in genomic diversity of Mucoromycotina.</title>
        <authorList>
            <person name="Muszewska A."/>
            <person name="Okrasinska A."/>
            <person name="Steczkiewicz K."/>
            <person name="Drgas O."/>
            <person name="Orlowska M."/>
            <person name="Perlinska-Lenart U."/>
            <person name="Aleksandrzak-Piekarczyk T."/>
            <person name="Szatraj K."/>
            <person name="Zielenkiewicz U."/>
            <person name="Pilsyk S."/>
            <person name="Malc E."/>
            <person name="Mieczkowski P."/>
            <person name="Kruszewska J.S."/>
            <person name="Biernat P."/>
            <person name="Pawlowska J."/>
        </authorList>
    </citation>
    <scope>NUCLEOTIDE SEQUENCE [LARGE SCALE GENOMIC DNA]</scope>
    <source>
        <strain evidence="2 3">CBS 142.35</strain>
    </source>
</reference>
<protein>
    <recommendedName>
        <fullName evidence="4">BRCT domain-containing protein</fullName>
    </recommendedName>
</protein>
<feature type="compositionally biased region" description="Polar residues" evidence="1">
    <location>
        <begin position="45"/>
        <end position="62"/>
    </location>
</feature>
<feature type="compositionally biased region" description="Polar residues" evidence="1">
    <location>
        <begin position="254"/>
        <end position="271"/>
    </location>
</feature>
<evidence type="ECO:0000313" key="2">
    <source>
        <dbReference type="EMBL" id="KAG2225075.1"/>
    </source>
</evidence>
<sequence>MSTEQDSSEANTIPYDPNASFSASLSNESLEQQQQQREQNESDHTNNSSVHPSNNSTVSTTGYHGDTEGPSSHSLSSSHSQQRSSSSGQRSDQLQRTKENSNEFSQPFPRTKSYEGSFEHLNRENDRLLRDGNEHGSQNSVFTPPEVASLKRGNTFPYDRPSKIAAKALEERDGIKSQNDQGSQIHGPVEHLPEGCERIRTHRNVATTILKNQTSVSRRRRQAAQTIRNPTVLSREHIREQLGVPSPKQHENSDQSNNSPSPLNYPESPSTRYRPGEGESSSSQPSSLLHSSSSLSEDRLSTTSSQLERYLLIHGESWTPGHNNNDDNEAAYDLDSDDESISYGESDMETWRDKSPEIGFSELHIRREKESATLQNENQAKKHGTTTATTVNTTTTTTTISKGKALSKKQLKKQGTTATTAITTSSSSSTVPEKNSSPSFQNTPKRRSSRRQQQLQQKQKGQKIYLSNTIDEQKRRKFERYLDPQGLLANNFADCDIYIVKDISTHTARSRCAQLMGKDVVTMKWLEKSVKKREKMTVDDPEKVKEIEDVGIYFSKEFKPLREIEQVFYGPLFKRVKIIKSIDSLQPDNIAVIINDDDPEKAKLEEKGIKPVLIDDFIRDLSKDE</sequence>
<dbReference type="AlphaFoldDB" id="A0A8H7SAG5"/>
<feature type="region of interest" description="Disordered" evidence="1">
    <location>
        <begin position="1"/>
        <end position="159"/>
    </location>
</feature>
<feature type="compositionally biased region" description="Low complexity" evidence="1">
    <location>
        <begin position="451"/>
        <end position="463"/>
    </location>
</feature>
<accession>A0A8H7SAG5</accession>
<evidence type="ECO:0000256" key="1">
    <source>
        <dbReference type="SAM" id="MobiDB-lite"/>
    </source>
</evidence>
<feature type="compositionally biased region" description="Low complexity" evidence="1">
    <location>
        <begin position="280"/>
        <end position="301"/>
    </location>
</feature>
<keyword evidence="3" id="KW-1185">Reference proteome</keyword>
<feature type="compositionally biased region" description="Low complexity" evidence="1">
    <location>
        <begin position="71"/>
        <end position="92"/>
    </location>
</feature>
<feature type="compositionally biased region" description="Polar residues" evidence="1">
    <location>
        <begin position="1"/>
        <end position="11"/>
    </location>
</feature>
<dbReference type="Proteomes" id="UP000646827">
    <property type="component" value="Unassembled WGS sequence"/>
</dbReference>
<dbReference type="InterPro" id="IPR036420">
    <property type="entry name" value="BRCT_dom_sf"/>
</dbReference>
<comment type="caution">
    <text evidence="2">The sequence shown here is derived from an EMBL/GenBank/DDBJ whole genome shotgun (WGS) entry which is preliminary data.</text>
</comment>
<feature type="compositionally biased region" description="Low complexity" evidence="1">
    <location>
        <begin position="24"/>
        <end position="37"/>
    </location>
</feature>
<dbReference type="OrthoDB" id="10399871at2759"/>
<feature type="compositionally biased region" description="Basic and acidic residues" evidence="1">
    <location>
        <begin position="117"/>
        <end position="134"/>
    </location>
</feature>